<name>A0A317XUI2_9BASI</name>
<dbReference type="EMBL" id="KZ819189">
    <property type="protein sequence ID" value="PWZ02016.1"/>
    <property type="molecule type" value="Genomic_DNA"/>
</dbReference>
<dbReference type="AlphaFoldDB" id="A0A317XUI2"/>
<sequence>MGFCVQFRPKAHRFEPKSCARDGSAHGIYGTRHGDSGPGCRLSDAGLLARDLTPTPLTASSADLQRLWSSSGLPLLRYNTVLQRGQWSACNRPALPSLGFAPVTVGPAELVAYTRGPSHGSASADRINCHPRGDGSSPIVDFGERPLSTAG</sequence>
<dbReference type="Proteomes" id="UP000246740">
    <property type="component" value="Unassembled WGS sequence"/>
</dbReference>
<keyword evidence="3" id="KW-1185">Reference proteome</keyword>
<reference evidence="2 3" key="1">
    <citation type="journal article" date="2018" name="Mol. Biol. Evol.">
        <title>Broad Genomic Sampling Reveals a Smut Pathogenic Ancestry of the Fungal Clade Ustilaginomycotina.</title>
        <authorList>
            <person name="Kijpornyongpan T."/>
            <person name="Mondo S.J."/>
            <person name="Barry K."/>
            <person name="Sandor L."/>
            <person name="Lee J."/>
            <person name="Lipzen A."/>
            <person name="Pangilinan J."/>
            <person name="LaButti K."/>
            <person name="Hainaut M."/>
            <person name="Henrissat B."/>
            <person name="Grigoriev I.V."/>
            <person name="Spatafora J.W."/>
            <person name="Aime M.C."/>
        </authorList>
    </citation>
    <scope>NUCLEOTIDE SEQUENCE [LARGE SCALE GENOMIC DNA]</scope>
    <source>
        <strain evidence="2 3">MCA 3645</strain>
    </source>
</reference>
<evidence type="ECO:0000313" key="2">
    <source>
        <dbReference type="EMBL" id="PWZ02016.1"/>
    </source>
</evidence>
<protein>
    <submittedName>
        <fullName evidence="2">Uncharacterized protein</fullName>
    </submittedName>
</protein>
<dbReference type="InParanoid" id="A0A317XUI2"/>
<evidence type="ECO:0000256" key="1">
    <source>
        <dbReference type="SAM" id="MobiDB-lite"/>
    </source>
</evidence>
<gene>
    <name evidence="2" type="ORF">BCV70DRAFT_230212</name>
</gene>
<organism evidence="2 3">
    <name type="scientific">Testicularia cyperi</name>
    <dbReference type="NCBI Taxonomy" id="1882483"/>
    <lineage>
        <taxon>Eukaryota</taxon>
        <taxon>Fungi</taxon>
        <taxon>Dikarya</taxon>
        <taxon>Basidiomycota</taxon>
        <taxon>Ustilaginomycotina</taxon>
        <taxon>Ustilaginomycetes</taxon>
        <taxon>Ustilaginales</taxon>
        <taxon>Anthracoideaceae</taxon>
        <taxon>Testicularia</taxon>
    </lineage>
</organism>
<feature type="region of interest" description="Disordered" evidence="1">
    <location>
        <begin position="121"/>
        <end position="151"/>
    </location>
</feature>
<evidence type="ECO:0000313" key="3">
    <source>
        <dbReference type="Proteomes" id="UP000246740"/>
    </source>
</evidence>
<accession>A0A317XUI2</accession>
<proteinExistence type="predicted"/>